<comment type="caution">
    <text evidence="1">The sequence shown here is derived from an EMBL/GenBank/DDBJ whole genome shotgun (WGS) entry which is preliminary data.</text>
</comment>
<dbReference type="EMBL" id="JARUHG010000003">
    <property type="protein sequence ID" value="MDR0183468.1"/>
    <property type="molecule type" value="Genomic_DNA"/>
</dbReference>
<evidence type="ECO:0000313" key="1">
    <source>
        <dbReference type="EMBL" id="MDR0183468.1"/>
    </source>
</evidence>
<protein>
    <submittedName>
        <fullName evidence="1">Uncharacterized protein</fullName>
    </submittedName>
</protein>
<dbReference type="RefSeq" id="WP_309262623.1">
    <property type="nucleotide sequence ID" value="NZ_JARUHG010000003.1"/>
</dbReference>
<evidence type="ECO:0000313" key="2">
    <source>
        <dbReference type="Proteomes" id="UP001233535"/>
    </source>
</evidence>
<keyword evidence="2" id="KW-1185">Reference proteome</keyword>
<proteinExistence type="predicted"/>
<accession>A0ABU1CE44</accession>
<sequence>MSQRSDLRFTMLDLEGIVTVFEQDEPASATAAATPLPNLDRVSNWRAFSGARPADGEVGS</sequence>
<gene>
    <name evidence="1" type="ORF">P8609_10890</name>
</gene>
<name>A0ABU1CE44_9GAMM</name>
<organism evidence="1 2">
    <name type="scientific">Lysobacter arvi</name>
    <dbReference type="NCBI Taxonomy" id="3038776"/>
    <lineage>
        <taxon>Bacteria</taxon>
        <taxon>Pseudomonadati</taxon>
        <taxon>Pseudomonadota</taxon>
        <taxon>Gammaproteobacteria</taxon>
        <taxon>Lysobacterales</taxon>
        <taxon>Lysobacteraceae</taxon>
        <taxon>Lysobacter</taxon>
    </lineage>
</organism>
<reference evidence="1 2" key="1">
    <citation type="submission" date="2023-04" db="EMBL/GenBank/DDBJ databases">
        <title>Lysobacter sp. strain UC isolated from soil sample.</title>
        <authorList>
            <person name="Choksket S."/>
            <person name="Harshvardhan F."/>
            <person name="Rana R."/>
            <person name="Patil P.B."/>
            <person name="Korpole S."/>
        </authorList>
    </citation>
    <scope>NUCLEOTIDE SEQUENCE [LARGE SCALE GENOMIC DNA]</scope>
    <source>
        <strain evidence="1 2">UC</strain>
    </source>
</reference>
<dbReference type="Proteomes" id="UP001233535">
    <property type="component" value="Unassembled WGS sequence"/>
</dbReference>